<evidence type="ECO:0000256" key="1">
    <source>
        <dbReference type="SAM" id="MobiDB-lite"/>
    </source>
</evidence>
<organism evidence="2 3">
    <name type="scientific">Pisolithus microcarpus 441</name>
    <dbReference type="NCBI Taxonomy" id="765257"/>
    <lineage>
        <taxon>Eukaryota</taxon>
        <taxon>Fungi</taxon>
        <taxon>Dikarya</taxon>
        <taxon>Basidiomycota</taxon>
        <taxon>Agaricomycotina</taxon>
        <taxon>Agaricomycetes</taxon>
        <taxon>Agaricomycetidae</taxon>
        <taxon>Boletales</taxon>
        <taxon>Sclerodermatineae</taxon>
        <taxon>Pisolithaceae</taxon>
        <taxon>Pisolithus</taxon>
    </lineage>
</organism>
<feature type="region of interest" description="Disordered" evidence="1">
    <location>
        <begin position="1"/>
        <end position="134"/>
    </location>
</feature>
<feature type="compositionally biased region" description="Acidic residues" evidence="1">
    <location>
        <begin position="95"/>
        <end position="108"/>
    </location>
</feature>
<evidence type="ECO:0000313" key="2">
    <source>
        <dbReference type="EMBL" id="KIK27506.1"/>
    </source>
</evidence>
<keyword evidence="3" id="KW-1185">Reference proteome</keyword>
<dbReference type="AlphaFoldDB" id="A0A0C9ZE18"/>
<accession>A0A0C9ZE18</accession>
<reference evidence="2 3" key="1">
    <citation type="submission" date="2014-04" db="EMBL/GenBank/DDBJ databases">
        <authorList>
            <consortium name="DOE Joint Genome Institute"/>
            <person name="Kuo A."/>
            <person name="Kohler A."/>
            <person name="Costa M.D."/>
            <person name="Nagy L.G."/>
            <person name="Floudas D."/>
            <person name="Copeland A."/>
            <person name="Barry K.W."/>
            <person name="Cichocki N."/>
            <person name="Veneault-Fourrey C."/>
            <person name="LaButti K."/>
            <person name="Lindquist E.A."/>
            <person name="Lipzen A."/>
            <person name="Lundell T."/>
            <person name="Morin E."/>
            <person name="Murat C."/>
            <person name="Sun H."/>
            <person name="Tunlid A."/>
            <person name="Henrissat B."/>
            <person name="Grigoriev I.V."/>
            <person name="Hibbett D.S."/>
            <person name="Martin F."/>
            <person name="Nordberg H.P."/>
            <person name="Cantor M.N."/>
            <person name="Hua S.X."/>
        </authorList>
    </citation>
    <scope>NUCLEOTIDE SEQUENCE [LARGE SCALE GENOMIC DNA]</scope>
    <source>
        <strain evidence="2 3">441</strain>
    </source>
</reference>
<gene>
    <name evidence="2" type="ORF">PISMIDRAFT_22130</name>
</gene>
<name>A0A0C9ZE18_9AGAM</name>
<feature type="compositionally biased region" description="Polar residues" evidence="1">
    <location>
        <begin position="67"/>
        <end position="80"/>
    </location>
</feature>
<dbReference type="EMBL" id="KN833696">
    <property type="protein sequence ID" value="KIK27506.1"/>
    <property type="molecule type" value="Genomic_DNA"/>
</dbReference>
<protein>
    <submittedName>
        <fullName evidence="2">Uncharacterized protein</fullName>
    </submittedName>
</protein>
<proteinExistence type="predicted"/>
<evidence type="ECO:0000313" key="3">
    <source>
        <dbReference type="Proteomes" id="UP000054018"/>
    </source>
</evidence>
<dbReference type="Proteomes" id="UP000054018">
    <property type="component" value="Unassembled WGS sequence"/>
</dbReference>
<reference evidence="3" key="2">
    <citation type="submission" date="2015-01" db="EMBL/GenBank/DDBJ databases">
        <title>Evolutionary Origins and Diversification of the Mycorrhizal Mutualists.</title>
        <authorList>
            <consortium name="DOE Joint Genome Institute"/>
            <consortium name="Mycorrhizal Genomics Consortium"/>
            <person name="Kohler A."/>
            <person name="Kuo A."/>
            <person name="Nagy L.G."/>
            <person name="Floudas D."/>
            <person name="Copeland A."/>
            <person name="Barry K.W."/>
            <person name="Cichocki N."/>
            <person name="Veneault-Fourrey C."/>
            <person name="LaButti K."/>
            <person name="Lindquist E.A."/>
            <person name="Lipzen A."/>
            <person name="Lundell T."/>
            <person name="Morin E."/>
            <person name="Murat C."/>
            <person name="Riley R."/>
            <person name="Ohm R."/>
            <person name="Sun H."/>
            <person name="Tunlid A."/>
            <person name="Henrissat B."/>
            <person name="Grigoriev I.V."/>
            <person name="Hibbett D.S."/>
            <person name="Martin F."/>
        </authorList>
    </citation>
    <scope>NUCLEOTIDE SEQUENCE [LARGE SCALE GENOMIC DNA]</scope>
    <source>
        <strain evidence="3">441</strain>
    </source>
</reference>
<dbReference type="HOGENOM" id="CLU_1571259_0_0_1"/>
<feature type="compositionally biased region" description="Basic residues" evidence="1">
    <location>
        <begin position="1"/>
        <end position="11"/>
    </location>
</feature>
<sequence>MANKKNKKQPKLKVASQSQVESPGLGISTEPPTSQQLQPVPRTAKPTAPNAGLRTMPDDDAALTVAQVLSSWHTRQSDSNIPPEHVPSPHGSAPDIEESSSESAEEGVESIGDAHEATCGDADEDESEGLTADPFMDRIFEEVMALRKAKAGRNSTLIPLSGDVSGYSLL</sequence>